<dbReference type="InterPro" id="IPR036291">
    <property type="entry name" value="NAD(P)-bd_dom_sf"/>
</dbReference>
<gene>
    <name evidence="3" type="ORF">SAMN04488029_0665</name>
</gene>
<dbReference type="GO" id="GO:0016491">
    <property type="term" value="F:oxidoreductase activity"/>
    <property type="evidence" value="ECO:0007669"/>
    <property type="project" value="UniProtKB-KW"/>
</dbReference>
<dbReference type="NCBIfam" id="NF005754">
    <property type="entry name" value="PRK07578.1"/>
    <property type="match status" value="1"/>
</dbReference>
<dbReference type="InterPro" id="IPR051122">
    <property type="entry name" value="SDR_DHRS6-like"/>
</dbReference>
<organism evidence="3 4">
    <name type="scientific">Reichenbachiella faecimaris</name>
    <dbReference type="NCBI Taxonomy" id="692418"/>
    <lineage>
        <taxon>Bacteria</taxon>
        <taxon>Pseudomonadati</taxon>
        <taxon>Bacteroidota</taxon>
        <taxon>Cytophagia</taxon>
        <taxon>Cytophagales</taxon>
        <taxon>Reichenbachiellaceae</taxon>
        <taxon>Reichenbachiella</taxon>
    </lineage>
</organism>
<accession>A0A1W2G6T7</accession>
<reference evidence="3 4" key="1">
    <citation type="submission" date="2017-04" db="EMBL/GenBank/DDBJ databases">
        <authorList>
            <person name="Afonso C.L."/>
            <person name="Miller P.J."/>
            <person name="Scott M.A."/>
            <person name="Spackman E."/>
            <person name="Goraichik I."/>
            <person name="Dimitrov K.M."/>
            <person name="Suarez D.L."/>
            <person name="Swayne D.E."/>
        </authorList>
    </citation>
    <scope>NUCLEOTIDE SEQUENCE [LARGE SCALE GENOMIC DNA]</scope>
    <source>
        <strain evidence="3 4">DSM 26133</strain>
    </source>
</reference>
<dbReference type="Proteomes" id="UP000192472">
    <property type="component" value="Unassembled WGS sequence"/>
</dbReference>
<comment type="similarity">
    <text evidence="1">Belongs to the short-chain dehydrogenases/reductases (SDR) family.</text>
</comment>
<dbReference type="Pfam" id="PF13561">
    <property type="entry name" value="adh_short_C2"/>
    <property type="match status" value="1"/>
</dbReference>
<dbReference type="CDD" id="cd11731">
    <property type="entry name" value="Lin1944_like_SDR_c"/>
    <property type="match status" value="1"/>
</dbReference>
<dbReference type="OrthoDB" id="9787486at2"/>
<evidence type="ECO:0000313" key="3">
    <source>
        <dbReference type="EMBL" id="SMD32321.1"/>
    </source>
</evidence>
<evidence type="ECO:0000256" key="2">
    <source>
        <dbReference type="ARBA" id="ARBA00023002"/>
    </source>
</evidence>
<dbReference type="STRING" id="692418.SAMN04488029_0665"/>
<keyword evidence="4" id="KW-1185">Reference proteome</keyword>
<dbReference type="EMBL" id="FWYF01000001">
    <property type="protein sequence ID" value="SMD32321.1"/>
    <property type="molecule type" value="Genomic_DNA"/>
</dbReference>
<dbReference type="RefSeq" id="WP_084370985.1">
    <property type="nucleotide sequence ID" value="NZ_FWYF01000001.1"/>
</dbReference>
<dbReference type="PRINTS" id="PR00081">
    <property type="entry name" value="GDHRDH"/>
</dbReference>
<evidence type="ECO:0000313" key="4">
    <source>
        <dbReference type="Proteomes" id="UP000192472"/>
    </source>
</evidence>
<dbReference type="InterPro" id="IPR002347">
    <property type="entry name" value="SDR_fam"/>
</dbReference>
<dbReference type="Gene3D" id="3.40.50.720">
    <property type="entry name" value="NAD(P)-binding Rossmann-like Domain"/>
    <property type="match status" value="1"/>
</dbReference>
<dbReference type="PANTHER" id="PTHR43477:SF1">
    <property type="entry name" value="DIHYDROANTICAPSIN 7-DEHYDROGENASE"/>
    <property type="match status" value="1"/>
</dbReference>
<keyword evidence="2" id="KW-0560">Oxidoreductase</keyword>
<dbReference type="SUPFAM" id="SSF51735">
    <property type="entry name" value="NAD(P)-binding Rossmann-fold domains"/>
    <property type="match status" value="1"/>
</dbReference>
<protein>
    <submittedName>
        <fullName evidence="3">NAD(P)-dependent dehydrogenase, short-chain alcohol dehydrogenase family</fullName>
    </submittedName>
</protein>
<sequence length="202" mass="22066">MKIIIVGGHGSIGRRVVDVLAKKHDIITASRSKGNVNVDLVDIESIRELYETVGDFDAVISIAGEAKWAPMNEMKEGDYYVGIRSKLMGQVNLVRVGMEYIKPNGSFTLTTGILADYPVDQTTSAAMVNGGIHSFVRAAALEMRDGIRINAVSSGLVEDAIDKYQDHFPGHNAIPMRKVVNGYIRSLEGKGNGEVIRIYDNQ</sequence>
<dbReference type="AlphaFoldDB" id="A0A1W2G6T7"/>
<dbReference type="PANTHER" id="PTHR43477">
    <property type="entry name" value="DIHYDROANTICAPSIN 7-DEHYDROGENASE"/>
    <property type="match status" value="1"/>
</dbReference>
<evidence type="ECO:0000256" key="1">
    <source>
        <dbReference type="ARBA" id="ARBA00006484"/>
    </source>
</evidence>
<name>A0A1W2G6T7_REIFA</name>
<proteinExistence type="inferred from homology"/>